<proteinExistence type="predicted"/>
<evidence type="ECO:0000313" key="1">
    <source>
        <dbReference type="EMBL" id="PNX99297.1"/>
    </source>
</evidence>
<protein>
    <recommendedName>
        <fullName evidence="3">Actin-related protein 7-like</fullName>
    </recommendedName>
</protein>
<gene>
    <name evidence="1" type="ORF">L195_g022562</name>
</gene>
<sequence>MEAVVVDVGSKLLKAGFAIPDQTPAMVEFLATRLLDPQKKKECLWLSATRGRWAIRHSLIKSLHKPAVVSAGRSSPCVVLCYPFFMNFE</sequence>
<dbReference type="EMBL" id="ASHM01017602">
    <property type="protein sequence ID" value="PNX99297.1"/>
    <property type="molecule type" value="Genomic_DNA"/>
</dbReference>
<evidence type="ECO:0000313" key="2">
    <source>
        <dbReference type="Proteomes" id="UP000236291"/>
    </source>
</evidence>
<accession>A0A2K3N8C6</accession>
<dbReference type="Proteomes" id="UP000236291">
    <property type="component" value="Unassembled WGS sequence"/>
</dbReference>
<reference evidence="1 2" key="1">
    <citation type="journal article" date="2014" name="Am. J. Bot.">
        <title>Genome assembly and annotation for red clover (Trifolium pratense; Fabaceae).</title>
        <authorList>
            <person name="Istvanek J."/>
            <person name="Jaros M."/>
            <person name="Krenek A."/>
            <person name="Repkova J."/>
        </authorList>
    </citation>
    <scope>NUCLEOTIDE SEQUENCE [LARGE SCALE GENOMIC DNA]</scope>
    <source>
        <strain evidence="2">cv. Tatra</strain>
        <tissue evidence="1">Young leaves</tissue>
    </source>
</reference>
<comment type="caution">
    <text evidence="1">The sequence shown here is derived from an EMBL/GenBank/DDBJ whole genome shotgun (WGS) entry which is preliminary data.</text>
</comment>
<evidence type="ECO:0008006" key="3">
    <source>
        <dbReference type="Google" id="ProtNLM"/>
    </source>
</evidence>
<organism evidence="1 2">
    <name type="scientific">Trifolium pratense</name>
    <name type="common">Red clover</name>
    <dbReference type="NCBI Taxonomy" id="57577"/>
    <lineage>
        <taxon>Eukaryota</taxon>
        <taxon>Viridiplantae</taxon>
        <taxon>Streptophyta</taxon>
        <taxon>Embryophyta</taxon>
        <taxon>Tracheophyta</taxon>
        <taxon>Spermatophyta</taxon>
        <taxon>Magnoliopsida</taxon>
        <taxon>eudicotyledons</taxon>
        <taxon>Gunneridae</taxon>
        <taxon>Pentapetalae</taxon>
        <taxon>rosids</taxon>
        <taxon>fabids</taxon>
        <taxon>Fabales</taxon>
        <taxon>Fabaceae</taxon>
        <taxon>Papilionoideae</taxon>
        <taxon>50 kb inversion clade</taxon>
        <taxon>NPAAA clade</taxon>
        <taxon>Hologalegina</taxon>
        <taxon>IRL clade</taxon>
        <taxon>Trifolieae</taxon>
        <taxon>Trifolium</taxon>
    </lineage>
</organism>
<reference evidence="1 2" key="2">
    <citation type="journal article" date="2017" name="Front. Plant Sci.">
        <title>Gene Classification and Mining of Molecular Markers Useful in Red Clover (Trifolium pratense) Breeding.</title>
        <authorList>
            <person name="Istvanek J."/>
            <person name="Dluhosova J."/>
            <person name="Dluhos P."/>
            <person name="Patkova L."/>
            <person name="Nedelnik J."/>
            <person name="Repkova J."/>
        </authorList>
    </citation>
    <scope>NUCLEOTIDE SEQUENCE [LARGE SCALE GENOMIC DNA]</scope>
    <source>
        <strain evidence="2">cv. Tatra</strain>
        <tissue evidence="1">Young leaves</tissue>
    </source>
</reference>
<dbReference type="AlphaFoldDB" id="A0A2K3N8C6"/>
<name>A0A2K3N8C6_TRIPR</name>